<dbReference type="InterPro" id="IPR019257">
    <property type="entry name" value="MeTrfase_dom"/>
</dbReference>
<evidence type="ECO:0000259" key="3">
    <source>
        <dbReference type="Pfam" id="PF10017"/>
    </source>
</evidence>
<evidence type="ECO:0000256" key="2">
    <source>
        <dbReference type="ARBA" id="ARBA00022679"/>
    </source>
</evidence>
<evidence type="ECO:0000313" key="5">
    <source>
        <dbReference type="Proteomes" id="UP000317093"/>
    </source>
</evidence>
<dbReference type="PIRSF" id="PIRSF018005">
    <property type="entry name" value="UCP018005"/>
    <property type="match status" value="1"/>
</dbReference>
<dbReference type="InterPro" id="IPR017804">
    <property type="entry name" value="MeTrfase_EgtD-like"/>
</dbReference>
<proteinExistence type="predicted"/>
<reference evidence="4 5" key="1">
    <citation type="submission" date="2019-02" db="EMBL/GenBank/DDBJ databases">
        <title>Deep-cultivation of Planctomycetes and their phenomic and genomic characterization uncovers novel biology.</title>
        <authorList>
            <person name="Wiegand S."/>
            <person name="Jogler M."/>
            <person name="Boedeker C."/>
            <person name="Pinto D."/>
            <person name="Vollmers J."/>
            <person name="Rivas-Marin E."/>
            <person name="Kohn T."/>
            <person name="Peeters S.H."/>
            <person name="Heuer A."/>
            <person name="Rast P."/>
            <person name="Oberbeckmann S."/>
            <person name="Bunk B."/>
            <person name="Jeske O."/>
            <person name="Meyerdierks A."/>
            <person name="Storesund J.E."/>
            <person name="Kallscheuer N."/>
            <person name="Luecker S."/>
            <person name="Lage O.M."/>
            <person name="Pohl T."/>
            <person name="Merkel B.J."/>
            <person name="Hornburger P."/>
            <person name="Mueller R.-W."/>
            <person name="Bruemmer F."/>
            <person name="Labrenz M."/>
            <person name="Spormann A.M."/>
            <person name="Op den Camp H."/>
            <person name="Overmann J."/>
            <person name="Amann R."/>
            <person name="Jetten M.S.M."/>
            <person name="Mascher T."/>
            <person name="Medema M.H."/>
            <person name="Devos D.P."/>
            <person name="Kaster A.-K."/>
            <person name="Ovreas L."/>
            <person name="Rohde M."/>
            <person name="Galperin M.Y."/>
            <person name="Jogler C."/>
        </authorList>
    </citation>
    <scope>NUCLEOTIDE SEQUENCE [LARGE SCALE GENOMIC DNA]</scope>
    <source>
        <strain evidence="4 5">Pan216</strain>
    </source>
</reference>
<keyword evidence="5" id="KW-1185">Reference proteome</keyword>
<dbReference type="PANTHER" id="PTHR43397:SF1">
    <property type="entry name" value="ERGOTHIONEINE BIOSYNTHESIS PROTEIN 1"/>
    <property type="match status" value="1"/>
</dbReference>
<dbReference type="Pfam" id="PF10017">
    <property type="entry name" value="Methyltransf_33"/>
    <property type="match status" value="1"/>
</dbReference>
<dbReference type="KEGG" id="knv:Pan216_28810"/>
<name>A0A518B4W1_9BACT</name>
<dbReference type="RefSeq" id="WP_145258528.1">
    <property type="nucleotide sequence ID" value="NZ_CP036279.1"/>
</dbReference>
<keyword evidence="2 4" id="KW-0808">Transferase</keyword>
<dbReference type="InterPro" id="IPR029063">
    <property type="entry name" value="SAM-dependent_MTases_sf"/>
</dbReference>
<dbReference type="InterPro" id="IPR035094">
    <property type="entry name" value="EgtD"/>
</dbReference>
<dbReference type="InterPro" id="IPR051128">
    <property type="entry name" value="EgtD_Methyltrsf_superfamily"/>
</dbReference>
<evidence type="ECO:0000313" key="4">
    <source>
        <dbReference type="EMBL" id="QDU62015.1"/>
    </source>
</evidence>
<sequence length="332" mass="37880">MSTVQINDRFQLHSLEQEDVFSVLVRDVRHGLSNDPKSISCVHLYDEIGSEIFEEISAMPEYYLPEAECEIFRERGRELASLFDHPVSMVDLGSGSSTKTRILIEAFQDVHGSVRYFPVDVSETMLTESSHDLLSDYDDLEVIGVAGDYDDGLRIAGEHDDRPRLVAFVGSTIGNFYPNDAISLMRRVRRLLGPKDLFLLTTDLRKERSTLEQAYDDPHGITARFNFNMVDRLNRELDANFDLDALEFRAAFDEEAGWIDMGLVSTRNQKVRLDVLDMEVELSEGEFIRTEISRKFTLPEIDQLARESGMKVVNQWFDSKNRLGVNILAPTN</sequence>
<dbReference type="EC" id="2.1.1.44" evidence="4"/>
<organism evidence="4 5">
    <name type="scientific">Kolteria novifilia</name>
    <dbReference type="NCBI Taxonomy" id="2527975"/>
    <lineage>
        <taxon>Bacteria</taxon>
        <taxon>Pseudomonadati</taxon>
        <taxon>Planctomycetota</taxon>
        <taxon>Planctomycetia</taxon>
        <taxon>Kolteriales</taxon>
        <taxon>Kolteriaceae</taxon>
        <taxon>Kolteria</taxon>
    </lineage>
</organism>
<dbReference type="GO" id="GO:0052706">
    <property type="term" value="F:L-histidine N(alpha)-methyltransferase activity"/>
    <property type="evidence" value="ECO:0007669"/>
    <property type="project" value="UniProtKB-EC"/>
</dbReference>
<protein>
    <submittedName>
        <fullName evidence="4">Histidine-specific methyltransferase EgtD</fullName>
        <ecNumber evidence="4">2.1.1.44</ecNumber>
    </submittedName>
</protein>
<dbReference type="Gene3D" id="3.40.50.150">
    <property type="entry name" value="Vaccinia Virus protein VP39"/>
    <property type="match status" value="1"/>
</dbReference>
<dbReference type="PANTHER" id="PTHR43397">
    <property type="entry name" value="ERGOTHIONEINE BIOSYNTHESIS PROTEIN 1"/>
    <property type="match status" value="1"/>
</dbReference>
<dbReference type="AlphaFoldDB" id="A0A518B4W1"/>
<gene>
    <name evidence="4" type="primary">egtD</name>
    <name evidence="4" type="ORF">Pan216_28810</name>
</gene>
<accession>A0A518B4W1</accession>
<dbReference type="GO" id="GO:0032259">
    <property type="term" value="P:methylation"/>
    <property type="evidence" value="ECO:0007669"/>
    <property type="project" value="UniProtKB-KW"/>
</dbReference>
<dbReference type="NCBIfam" id="TIGR03438">
    <property type="entry name" value="egtD_ergothio"/>
    <property type="match status" value="1"/>
</dbReference>
<evidence type="ECO:0000256" key="1">
    <source>
        <dbReference type="ARBA" id="ARBA00022603"/>
    </source>
</evidence>
<dbReference type="OrthoDB" id="5289726at2"/>
<dbReference type="EMBL" id="CP036279">
    <property type="protein sequence ID" value="QDU62015.1"/>
    <property type="molecule type" value="Genomic_DNA"/>
</dbReference>
<feature type="domain" description="Histidine-specific methyltransferase SAM-dependent" evidence="3">
    <location>
        <begin position="26"/>
        <end position="328"/>
    </location>
</feature>
<dbReference type="Proteomes" id="UP000317093">
    <property type="component" value="Chromosome"/>
</dbReference>
<dbReference type="SUPFAM" id="SSF53335">
    <property type="entry name" value="S-adenosyl-L-methionine-dependent methyltransferases"/>
    <property type="match status" value="1"/>
</dbReference>
<keyword evidence="1 4" id="KW-0489">Methyltransferase</keyword>